<dbReference type="Pfam" id="PF00436">
    <property type="entry name" value="SSB"/>
    <property type="match status" value="1"/>
</dbReference>
<dbReference type="PANTHER" id="PTHR10302">
    <property type="entry name" value="SINGLE-STRANDED DNA-BINDING PROTEIN"/>
    <property type="match status" value="1"/>
</dbReference>
<feature type="chain" id="PRO_5039932524" evidence="3">
    <location>
        <begin position="18"/>
        <end position="303"/>
    </location>
</feature>
<keyword evidence="5" id="KW-1185">Reference proteome</keyword>
<proteinExistence type="predicted"/>
<feature type="region of interest" description="Disordered" evidence="2">
    <location>
        <begin position="261"/>
        <end position="303"/>
    </location>
</feature>
<dbReference type="Proteomes" id="UP000693970">
    <property type="component" value="Unassembled WGS sequence"/>
</dbReference>
<protein>
    <submittedName>
        <fullName evidence="4">Single-strand binding protein</fullName>
    </submittedName>
</protein>
<evidence type="ECO:0000256" key="2">
    <source>
        <dbReference type="SAM" id="MobiDB-lite"/>
    </source>
</evidence>
<dbReference type="GO" id="GO:0009295">
    <property type="term" value="C:nucleoid"/>
    <property type="evidence" value="ECO:0007669"/>
    <property type="project" value="TreeGrafter"/>
</dbReference>
<dbReference type="InterPro" id="IPR011344">
    <property type="entry name" value="ssDNA-bd"/>
</dbReference>
<dbReference type="AlphaFoldDB" id="A0A9K3M606"/>
<name>A0A9K3M606_9STRA</name>
<dbReference type="PROSITE" id="PS50935">
    <property type="entry name" value="SSB"/>
    <property type="match status" value="1"/>
</dbReference>
<dbReference type="GO" id="GO:0003697">
    <property type="term" value="F:single-stranded DNA binding"/>
    <property type="evidence" value="ECO:0007669"/>
    <property type="project" value="InterPro"/>
</dbReference>
<dbReference type="OrthoDB" id="1078367at2759"/>
<evidence type="ECO:0000256" key="1">
    <source>
        <dbReference type="PROSITE-ProRule" id="PRU00252"/>
    </source>
</evidence>
<feature type="region of interest" description="Disordered" evidence="2">
    <location>
        <begin position="77"/>
        <end position="97"/>
    </location>
</feature>
<comment type="caution">
    <text evidence="4">The sequence shown here is derived from an EMBL/GenBank/DDBJ whole genome shotgun (WGS) entry which is preliminary data.</text>
</comment>
<dbReference type="PANTHER" id="PTHR10302:SF0">
    <property type="entry name" value="SINGLE-STRANDED DNA-BINDING PROTEIN, MITOCHONDRIAL"/>
    <property type="match status" value="1"/>
</dbReference>
<accession>A0A9K3M606</accession>
<keyword evidence="1" id="KW-0238">DNA-binding</keyword>
<organism evidence="4 5">
    <name type="scientific">Nitzschia inconspicua</name>
    <dbReference type="NCBI Taxonomy" id="303405"/>
    <lineage>
        <taxon>Eukaryota</taxon>
        <taxon>Sar</taxon>
        <taxon>Stramenopiles</taxon>
        <taxon>Ochrophyta</taxon>
        <taxon>Bacillariophyta</taxon>
        <taxon>Bacillariophyceae</taxon>
        <taxon>Bacillariophycidae</taxon>
        <taxon>Bacillariales</taxon>
        <taxon>Bacillariaceae</taxon>
        <taxon>Nitzschia</taxon>
    </lineage>
</organism>
<sequence length="303" mass="33799">MFTLSLLFMLLESVVNGLQLPLHTTPPSTRSVRRTASIYPATSMPLLTPTLLWSKPFDDVAEGDGDDTVTFPARKAAIQDNKTDNDSTTPSQTALEDDADYTSFQDIDFAAMDPLNGMTFEDYERYLTSPDTPQDDLIWDDSVPTINQMYVVGRVGNTPEARYLPDNNVVVSLSIALPRYYNYWEREDLQVEYGQEETEWYNLECWGQLGEFVMKNVEKGTRVGVIGAIDQDYYPNKSTGMVGSNCKILVQDLDILESKMEAESRKEGQRGPSIYASDDDDDDNDFGPGSLQGGSAGGFFSPF</sequence>
<evidence type="ECO:0000313" key="5">
    <source>
        <dbReference type="Proteomes" id="UP000693970"/>
    </source>
</evidence>
<dbReference type="InterPro" id="IPR000424">
    <property type="entry name" value="Primosome_PriB/ssb"/>
</dbReference>
<feature type="signal peptide" evidence="3">
    <location>
        <begin position="1"/>
        <end position="17"/>
    </location>
</feature>
<evidence type="ECO:0000256" key="3">
    <source>
        <dbReference type="SAM" id="SignalP"/>
    </source>
</evidence>
<evidence type="ECO:0000313" key="4">
    <source>
        <dbReference type="EMBL" id="KAG7374617.1"/>
    </source>
</evidence>
<dbReference type="EMBL" id="JAGRRH010000001">
    <property type="protein sequence ID" value="KAG7374617.1"/>
    <property type="molecule type" value="Genomic_DNA"/>
</dbReference>
<gene>
    <name evidence="4" type="ORF">IV203_013712</name>
</gene>
<reference evidence="4" key="1">
    <citation type="journal article" date="2021" name="Sci. Rep.">
        <title>Diploid genomic architecture of Nitzschia inconspicua, an elite biomass production diatom.</title>
        <authorList>
            <person name="Oliver A."/>
            <person name="Podell S."/>
            <person name="Pinowska A."/>
            <person name="Traller J.C."/>
            <person name="Smith S.R."/>
            <person name="McClure R."/>
            <person name="Beliaev A."/>
            <person name="Bohutskyi P."/>
            <person name="Hill E.A."/>
            <person name="Rabines A."/>
            <person name="Zheng H."/>
            <person name="Allen L.Z."/>
            <person name="Kuo A."/>
            <person name="Grigoriev I.V."/>
            <person name="Allen A.E."/>
            <person name="Hazlebeck D."/>
            <person name="Allen E.E."/>
        </authorList>
    </citation>
    <scope>NUCLEOTIDE SEQUENCE</scope>
    <source>
        <strain evidence="4">Hildebrandi</strain>
    </source>
</reference>
<reference evidence="4" key="2">
    <citation type="submission" date="2021-04" db="EMBL/GenBank/DDBJ databases">
        <authorList>
            <person name="Podell S."/>
        </authorList>
    </citation>
    <scope>NUCLEOTIDE SEQUENCE</scope>
    <source>
        <strain evidence="4">Hildebrandi</strain>
    </source>
</reference>
<dbReference type="GO" id="GO:0006260">
    <property type="term" value="P:DNA replication"/>
    <property type="evidence" value="ECO:0007669"/>
    <property type="project" value="InterPro"/>
</dbReference>
<dbReference type="NCBIfam" id="TIGR00621">
    <property type="entry name" value="ssb"/>
    <property type="match status" value="1"/>
</dbReference>
<dbReference type="CDD" id="cd04496">
    <property type="entry name" value="SSB_OBF"/>
    <property type="match status" value="1"/>
</dbReference>
<keyword evidence="3" id="KW-0732">Signal</keyword>